<dbReference type="AlphaFoldDB" id="A0ABD2ZHX5"/>
<organism evidence="2 3">
    <name type="scientific">Cinchona calisaya</name>
    <dbReference type="NCBI Taxonomy" id="153742"/>
    <lineage>
        <taxon>Eukaryota</taxon>
        <taxon>Viridiplantae</taxon>
        <taxon>Streptophyta</taxon>
        <taxon>Embryophyta</taxon>
        <taxon>Tracheophyta</taxon>
        <taxon>Spermatophyta</taxon>
        <taxon>Magnoliopsida</taxon>
        <taxon>eudicotyledons</taxon>
        <taxon>Gunneridae</taxon>
        <taxon>Pentapetalae</taxon>
        <taxon>asterids</taxon>
        <taxon>lamiids</taxon>
        <taxon>Gentianales</taxon>
        <taxon>Rubiaceae</taxon>
        <taxon>Cinchonoideae</taxon>
        <taxon>Cinchoneae</taxon>
        <taxon>Cinchona</taxon>
    </lineage>
</organism>
<sequence>MEAMLHHDQAGVTQKNQKKQGGFSEKVQQIAAPSEIQEIQISNEVPSDNQLENTTEIVYNSHIQLRLVNVNVDSNVTNESNVDKENQLQDQVNEPNLQEIRSQVEEDSNHLDRQKLQLEI</sequence>
<proteinExistence type="predicted"/>
<keyword evidence="3" id="KW-1185">Reference proteome</keyword>
<dbReference type="Proteomes" id="UP001630127">
    <property type="component" value="Unassembled WGS sequence"/>
</dbReference>
<feature type="region of interest" description="Disordered" evidence="1">
    <location>
        <begin position="1"/>
        <end position="27"/>
    </location>
</feature>
<name>A0ABD2ZHX5_9GENT</name>
<protein>
    <submittedName>
        <fullName evidence="2">Uncharacterized protein</fullName>
    </submittedName>
</protein>
<accession>A0ABD2ZHX5</accession>
<gene>
    <name evidence="2" type="ORF">ACH5RR_021572</name>
</gene>
<reference evidence="2 3" key="1">
    <citation type="submission" date="2024-11" db="EMBL/GenBank/DDBJ databases">
        <title>A near-complete genome assembly of Cinchona calisaya.</title>
        <authorList>
            <person name="Lian D.C."/>
            <person name="Zhao X.W."/>
            <person name="Wei L."/>
        </authorList>
    </citation>
    <scope>NUCLEOTIDE SEQUENCE [LARGE SCALE GENOMIC DNA]</scope>
    <source>
        <tissue evidence="2">Nenye</tissue>
    </source>
</reference>
<comment type="caution">
    <text evidence="2">The sequence shown here is derived from an EMBL/GenBank/DDBJ whole genome shotgun (WGS) entry which is preliminary data.</text>
</comment>
<evidence type="ECO:0000313" key="3">
    <source>
        <dbReference type="Proteomes" id="UP001630127"/>
    </source>
</evidence>
<evidence type="ECO:0000256" key="1">
    <source>
        <dbReference type="SAM" id="MobiDB-lite"/>
    </source>
</evidence>
<evidence type="ECO:0000313" key="2">
    <source>
        <dbReference type="EMBL" id="KAL3518983.1"/>
    </source>
</evidence>
<dbReference type="EMBL" id="JBJUIK010000009">
    <property type="protein sequence ID" value="KAL3518983.1"/>
    <property type="molecule type" value="Genomic_DNA"/>
</dbReference>